<evidence type="ECO:0000256" key="1">
    <source>
        <dbReference type="PROSITE-ProRule" id="PRU00169"/>
    </source>
</evidence>
<dbReference type="GO" id="GO:0046872">
    <property type="term" value="F:metal ion binding"/>
    <property type="evidence" value="ECO:0007669"/>
    <property type="project" value="UniProtKB-KW"/>
</dbReference>
<dbReference type="PANTHER" id="PTHR24423">
    <property type="entry name" value="TWO-COMPONENT SENSOR HISTIDINE KINASE"/>
    <property type="match status" value="1"/>
</dbReference>
<dbReference type="AlphaFoldDB" id="A0A5K0Y8N7"/>
<dbReference type="GO" id="GO:0005783">
    <property type="term" value="C:endoplasmic reticulum"/>
    <property type="evidence" value="ECO:0007669"/>
    <property type="project" value="TreeGrafter"/>
</dbReference>
<dbReference type="GO" id="GO:0016301">
    <property type="term" value="F:kinase activity"/>
    <property type="evidence" value="ECO:0007669"/>
    <property type="project" value="UniProtKB-KW"/>
</dbReference>
<dbReference type="PANTHER" id="PTHR24423:SF633">
    <property type="entry name" value="ETHYLENE RECEPTOR 2"/>
    <property type="match status" value="1"/>
</dbReference>
<dbReference type="Pfam" id="PF00072">
    <property type="entry name" value="Response_reg"/>
    <property type="match status" value="1"/>
</dbReference>
<dbReference type="SMART" id="SM00448">
    <property type="entry name" value="REC"/>
    <property type="match status" value="1"/>
</dbReference>
<gene>
    <name evidence="3" type="ORF">NYM_LOCUS7672</name>
</gene>
<evidence type="ECO:0000259" key="2">
    <source>
        <dbReference type="PROSITE" id="PS50110"/>
    </source>
</evidence>
<reference evidence="3" key="1">
    <citation type="submission" date="2019-09" db="EMBL/GenBank/DDBJ databases">
        <authorList>
            <person name="Zhang L."/>
        </authorList>
    </citation>
    <scope>NUCLEOTIDE SEQUENCE</scope>
</reference>
<proteinExistence type="predicted"/>
<dbReference type="GO" id="GO:0038199">
    <property type="term" value="F:ethylene receptor activity"/>
    <property type="evidence" value="ECO:0007669"/>
    <property type="project" value="TreeGrafter"/>
</dbReference>
<dbReference type="InterPro" id="IPR011006">
    <property type="entry name" value="CheY-like_superfamily"/>
</dbReference>
<dbReference type="InterPro" id="IPR001789">
    <property type="entry name" value="Sig_transdc_resp-reg_receiver"/>
</dbReference>
<dbReference type="EMBL" id="LR721777">
    <property type="protein sequence ID" value="VVV73930.1"/>
    <property type="molecule type" value="Genomic_DNA"/>
</dbReference>
<organism evidence="3">
    <name type="scientific">Nymphaea colorata</name>
    <name type="common">pocket water lily</name>
    <dbReference type="NCBI Taxonomy" id="210225"/>
    <lineage>
        <taxon>Eukaryota</taxon>
        <taxon>Viridiplantae</taxon>
        <taxon>Streptophyta</taxon>
        <taxon>Embryophyta</taxon>
        <taxon>Tracheophyta</taxon>
        <taxon>Spermatophyta</taxon>
        <taxon>Magnoliopsida</taxon>
        <taxon>Nymphaeales</taxon>
        <taxon>Nymphaeaceae</taxon>
        <taxon>Nymphaea</taxon>
    </lineage>
</organism>
<keyword evidence="1" id="KW-0597">Phosphoprotein</keyword>
<dbReference type="GO" id="GO:0005524">
    <property type="term" value="F:ATP binding"/>
    <property type="evidence" value="ECO:0007669"/>
    <property type="project" value="UniProtKB-KW"/>
</dbReference>
<feature type="modified residue" description="4-aspartylphosphate" evidence="1">
    <location>
        <position position="104"/>
    </location>
</feature>
<evidence type="ECO:0000313" key="3">
    <source>
        <dbReference type="EMBL" id="VVV73930.1"/>
    </source>
</evidence>
<dbReference type="PROSITE" id="PS50110">
    <property type="entry name" value="RESPONSE_REGULATORY"/>
    <property type="match status" value="1"/>
</dbReference>
<name>A0A5K0Y8N7_9MAGN</name>
<dbReference type="SUPFAM" id="SSF52172">
    <property type="entry name" value="CheY-like"/>
    <property type="match status" value="1"/>
</dbReference>
<accession>A0A5K0Y8N7</accession>
<sequence length="177" mass="19457">MMQGNIWLDRRGLGESMNLVLRLQVEQSKPLFNEHALSEHLRSSILKGLKVLIVDGDGPNRAATRMMLEKLGCRVSAVASGLACLSVIGCNSDPWDPFQAVILDIQLPEVDGLEVARRVRKTNIMWPLIIALTLSADDGLEEKCLQAGMNGVIRKPILLDAMGDELIRIVQHGNPIV</sequence>
<protein>
    <recommendedName>
        <fullName evidence="2">Response regulatory domain-containing protein</fullName>
    </recommendedName>
</protein>
<dbReference type="GO" id="GO:0051740">
    <property type="term" value="F:ethylene binding"/>
    <property type="evidence" value="ECO:0007669"/>
    <property type="project" value="TreeGrafter"/>
</dbReference>
<dbReference type="Gene3D" id="3.40.50.2300">
    <property type="match status" value="1"/>
</dbReference>
<feature type="domain" description="Response regulatory" evidence="2">
    <location>
        <begin position="50"/>
        <end position="170"/>
    </location>
</feature>